<keyword evidence="2" id="KW-0472">Membrane</keyword>
<evidence type="ECO:0000313" key="3">
    <source>
        <dbReference type="EMBL" id="KAJ7302427.1"/>
    </source>
</evidence>
<organism evidence="3 4">
    <name type="scientific">Mycena albidolilacea</name>
    <dbReference type="NCBI Taxonomy" id="1033008"/>
    <lineage>
        <taxon>Eukaryota</taxon>
        <taxon>Fungi</taxon>
        <taxon>Dikarya</taxon>
        <taxon>Basidiomycota</taxon>
        <taxon>Agaricomycotina</taxon>
        <taxon>Agaricomycetes</taxon>
        <taxon>Agaricomycetidae</taxon>
        <taxon>Agaricales</taxon>
        <taxon>Marasmiineae</taxon>
        <taxon>Mycenaceae</taxon>
        <taxon>Mycena</taxon>
    </lineage>
</organism>
<feature type="region of interest" description="Disordered" evidence="1">
    <location>
        <begin position="281"/>
        <end position="311"/>
    </location>
</feature>
<reference evidence="3" key="1">
    <citation type="submission" date="2023-03" db="EMBL/GenBank/DDBJ databases">
        <title>Massive genome expansion in bonnet fungi (Mycena s.s.) driven by repeated elements and novel gene families across ecological guilds.</title>
        <authorList>
            <consortium name="Lawrence Berkeley National Laboratory"/>
            <person name="Harder C.B."/>
            <person name="Miyauchi S."/>
            <person name="Viragh M."/>
            <person name="Kuo A."/>
            <person name="Thoen E."/>
            <person name="Andreopoulos B."/>
            <person name="Lu D."/>
            <person name="Skrede I."/>
            <person name="Drula E."/>
            <person name="Henrissat B."/>
            <person name="Morin E."/>
            <person name="Kohler A."/>
            <person name="Barry K."/>
            <person name="LaButti K."/>
            <person name="Morin E."/>
            <person name="Salamov A."/>
            <person name="Lipzen A."/>
            <person name="Mereny Z."/>
            <person name="Hegedus B."/>
            <person name="Baldrian P."/>
            <person name="Stursova M."/>
            <person name="Weitz H."/>
            <person name="Taylor A."/>
            <person name="Grigoriev I.V."/>
            <person name="Nagy L.G."/>
            <person name="Martin F."/>
            <person name="Kauserud H."/>
        </authorList>
    </citation>
    <scope>NUCLEOTIDE SEQUENCE</scope>
    <source>
        <strain evidence="3">CBHHK002</strain>
    </source>
</reference>
<keyword evidence="2" id="KW-1133">Transmembrane helix</keyword>
<keyword evidence="4" id="KW-1185">Reference proteome</keyword>
<keyword evidence="2" id="KW-0812">Transmembrane</keyword>
<dbReference type="AlphaFoldDB" id="A0AAD6Z0U0"/>
<dbReference type="Proteomes" id="UP001218218">
    <property type="component" value="Unassembled WGS sequence"/>
</dbReference>
<gene>
    <name evidence="3" type="ORF">DFH08DRAFT_826601</name>
</gene>
<evidence type="ECO:0000256" key="1">
    <source>
        <dbReference type="SAM" id="MobiDB-lite"/>
    </source>
</evidence>
<protein>
    <submittedName>
        <fullName evidence="3">Uncharacterized protein</fullName>
    </submittedName>
</protein>
<evidence type="ECO:0000313" key="4">
    <source>
        <dbReference type="Proteomes" id="UP001218218"/>
    </source>
</evidence>
<evidence type="ECO:0000256" key="2">
    <source>
        <dbReference type="SAM" id="Phobius"/>
    </source>
</evidence>
<comment type="caution">
    <text evidence="3">The sequence shown here is derived from an EMBL/GenBank/DDBJ whole genome shotgun (WGS) entry which is preliminary data.</text>
</comment>
<proteinExistence type="predicted"/>
<feature type="compositionally biased region" description="Polar residues" evidence="1">
    <location>
        <begin position="281"/>
        <end position="295"/>
    </location>
</feature>
<dbReference type="EMBL" id="JARIHO010000116">
    <property type="protein sequence ID" value="KAJ7302427.1"/>
    <property type="molecule type" value="Genomic_DNA"/>
</dbReference>
<sequence>MKRRKSRVAAAGGDTSVAAAAAAGLIPPLLGAPLRSFVRSRLARGGSRGSLPRSAARDKLENRHSGLISAKEVKRRVGCAPQGQDMRSQPFKVCFETERTVAHRRHGEEEEELLISRTISLLFCHRLLVASVALTDRVACVPCGTLVNCVYGYSELKRKWWHLQCRLTELSISRVTDIPLAVYAVSPKSTSLLSYTIQKLLASTSPHPYAWWIYAHRVILLRSQPPAASSLHTTKTVHIVASAYVPLLGVVSIVDILPFFAHLVRLDVGLARMQHHHRASCTSTNPVHQVASEQPQQRHEPDSEVAADSVI</sequence>
<name>A0AAD6Z0U0_9AGAR</name>
<accession>A0AAD6Z0U0</accession>
<feature type="transmembrane region" description="Helical" evidence="2">
    <location>
        <begin position="243"/>
        <end position="264"/>
    </location>
</feature>